<dbReference type="PANTHER" id="PTHR38111:SF6">
    <property type="entry name" value="FINGER DOMAIN PROTEIN, PUTATIVE (AFU_ORTHOLOGUE AFUA_8G01940)-RELATED"/>
    <property type="match status" value="1"/>
</dbReference>
<dbReference type="AlphaFoldDB" id="A0A072PAS5"/>
<protein>
    <recommendedName>
        <fullName evidence="3">Transcription factor domain-containing protein</fullName>
    </recommendedName>
</protein>
<dbReference type="OrthoDB" id="194358at2759"/>
<evidence type="ECO:0008006" key="3">
    <source>
        <dbReference type="Google" id="ProtNLM"/>
    </source>
</evidence>
<evidence type="ECO:0000313" key="1">
    <source>
        <dbReference type="EMBL" id="KEF56852.1"/>
    </source>
</evidence>
<dbReference type="HOGENOM" id="CLU_818986_0_0_1"/>
<dbReference type="Pfam" id="PF11951">
    <property type="entry name" value="Fungal_trans_2"/>
    <property type="match status" value="1"/>
</dbReference>
<proteinExistence type="predicted"/>
<accession>A0A072PAS5</accession>
<dbReference type="GeneID" id="25281956"/>
<dbReference type="RefSeq" id="XP_013259442.1">
    <property type="nucleotide sequence ID" value="XM_013403988.1"/>
</dbReference>
<dbReference type="STRING" id="1182545.A0A072PAS5"/>
<keyword evidence="2" id="KW-1185">Reference proteome</keyword>
<name>A0A072PAS5_9EURO</name>
<dbReference type="PANTHER" id="PTHR38111">
    <property type="entry name" value="ZN(2)-C6 FUNGAL-TYPE DOMAIN-CONTAINING PROTEIN-RELATED"/>
    <property type="match status" value="1"/>
</dbReference>
<gene>
    <name evidence="1" type="ORF">A1O9_07042</name>
</gene>
<sequence>MAVECLCAAHSIFLSSGQDRKPVPYGKALKSLRHSLANIEEALSSEVLCAIICLSWCEALINSSSSGWVKHFFGSSRIIQLRGPQKHQEGFGRALLHAEHGLLSSASSIADSSCFLDHIAWQNAVDSPLPERQDPMKLKIVIEHFNLMTKLSVLREDLAQVSLLNSPTTVSLLFDKLQKLYHLRVGFKQNLRLTSVLPDILDGGSPPASKDYAIIFCKNALGHITVNLALLELQRTYQAALLNVHFPTTTPPFPPLPWENSVMGRQFPPAKHLDLEIDGLVELVSSSFEKALLATPITSRRIVFSYRVICSQVFKQKDYHPVWDRIYAIICRAQSNKSE</sequence>
<evidence type="ECO:0000313" key="2">
    <source>
        <dbReference type="Proteomes" id="UP000027920"/>
    </source>
</evidence>
<dbReference type="Proteomes" id="UP000027920">
    <property type="component" value="Unassembled WGS sequence"/>
</dbReference>
<dbReference type="InterPro" id="IPR053178">
    <property type="entry name" value="Osmoadaptation_assoc"/>
</dbReference>
<organism evidence="1 2">
    <name type="scientific">Exophiala aquamarina CBS 119918</name>
    <dbReference type="NCBI Taxonomy" id="1182545"/>
    <lineage>
        <taxon>Eukaryota</taxon>
        <taxon>Fungi</taxon>
        <taxon>Dikarya</taxon>
        <taxon>Ascomycota</taxon>
        <taxon>Pezizomycotina</taxon>
        <taxon>Eurotiomycetes</taxon>
        <taxon>Chaetothyriomycetidae</taxon>
        <taxon>Chaetothyriales</taxon>
        <taxon>Herpotrichiellaceae</taxon>
        <taxon>Exophiala</taxon>
    </lineage>
</organism>
<dbReference type="InterPro" id="IPR021858">
    <property type="entry name" value="Fun_TF"/>
</dbReference>
<comment type="caution">
    <text evidence="1">The sequence shown here is derived from an EMBL/GenBank/DDBJ whole genome shotgun (WGS) entry which is preliminary data.</text>
</comment>
<dbReference type="EMBL" id="AMGV01000005">
    <property type="protein sequence ID" value="KEF56852.1"/>
    <property type="molecule type" value="Genomic_DNA"/>
</dbReference>
<dbReference type="VEuPathDB" id="FungiDB:A1O9_07042"/>
<reference evidence="1 2" key="1">
    <citation type="submission" date="2013-03" db="EMBL/GenBank/DDBJ databases">
        <title>The Genome Sequence of Exophiala aquamarina CBS 119918.</title>
        <authorList>
            <consortium name="The Broad Institute Genomics Platform"/>
            <person name="Cuomo C."/>
            <person name="de Hoog S."/>
            <person name="Gorbushina A."/>
            <person name="Walker B."/>
            <person name="Young S.K."/>
            <person name="Zeng Q."/>
            <person name="Gargeya S."/>
            <person name="Fitzgerald M."/>
            <person name="Haas B."/>
            <person name="Abouelleil A."/>
            <person name="Allen A.W."/>
            <person name="Alvarado L."/>
            <person name="Arachchi H.M."/>
            <person name="Berlin A.M."/>
            <person name="Chapman S.B."/>
            <person name="Gainer-Dewar J."/>
            <person name="Goldberg J."/>
            <person name="Griggs A."/>
            <person name="Gujja S."/>
            <person name="Hansen M."/>
            <person name="Howarth C."/>
            <person name="Imamovic A."/>
            <person name="Ireland A."/>
            <person name="Larimer J."/>
            <person name="McCowan C."/>
            <person name="Murphy C."/>
            <person name="Pearson M."/>
            <person name="Poon T.W."/>
            <person name="Priest M."/>
            <person name="Roberts A."/>
            <person name="Saif S."/>
            <person name="Shea T."/>
            <person name="Sisk P."/>
            <person name="Sykes S."/>
            <person name="Wortman J."/>
            <person name="Nusbaum C."/>
            <person name="Birren B."/>
        </authorList>
    </citation>
    <scope>NUCLEOTIDE SEQUENCE [LARGE SCALE GENOMIC DNA]</scope>
    <source>
        <strain evidence="1 2">CBS 119918</strain>
    </source>
</reference>